<dbReference type="OrthoDB" id="5866312at2759"/>
<protein>
    <submittedName>
        <fullName evidence="2">Transcription factor kayak</fullName>
    </submittedName>
</protein>
<dbReference type="EMBL" id="GDHF01007131">
    <property type="protein sequence ID" value="JAI45183.1"/>
    <property type="molecule type" value="Transcribed_RNA"/>
</dbReference>
<evidence type="ECO:0000256" key="1">
    <source>
        <dbReference type="SAM" id="MobiDB-lite"/>
    </source>
</evidence>
<reference evidence="2" key="1">
    <citation type="submission" date="2015-06" db="EMBL/GenBank/DDBJ databases">
        <authorList>
            <person name="Hoefler B.C."/>
            <person name="Straight P.D."/>
        </authorList>
    </citation>
    <scope>NUCLEOTIDE SEQUENCE</scope>
</reference>
<name>A0A0K8W1Z8_BACLA</name>
<organism evidence="2">
    <name type="scientific">Bactrocera latifrons</name>
    <name type="common">Malaysian fruit fly</name>
    <name type="synonym">Chaetodacus latifrons</name>
    <dbReference type="NCBI Taxonomy" id="174628"/>
    <lineage>
        <taxon>Eukaryota</taxon>
        <taxon>Metazoa</taxon>
        <taxon>Ecdysozoa</taxon>
        <taxon>Arthropoda</taxon>
        <taxon>Hexapoda</taxon>
        <taxon>Insecta</taxon>
        <taxon>Pterygota</taxon>
        <taxon>Neoptera</taxon>
        <taxon>Endopterygota</taxon>
        <taxon>Diptera</taxon>
        <taxon>Brachycera</taxon>
        <taxon>Muscomorpha</taxon>
        <taxon>Tephritoidea</taxon>
        <taxon>Tephritidae</taxon>
        <taxon>Bactrocera</taxon>
        <taxon>Bactrocera</taxon>
    </lineage>
</organism>
<feature type="region of interest" description="Disordered" evidence="1">
    <location>
        <begin position="204"/>
        <end position="269"/>
    </location>
</feature>
<gene>
    <name evidence="2" type="primary">kay_4</name>
    <name evidence="2" type="ORF">c0_g2_i2</name>
</gene>
<dbReference type="AlphaFoldDB" id="A0A0K8W1Z8"/>
<proteinExistence type="predicted"/>
<feature type="non-terminal residue" evidence="2">
    <location>
        <position position="375"/>
    </location>
</feature>
<evidence type="ECO:0000313" key="2">
    <source>
        <dbReference type="EMBL" id="JAI45183.1"/>
    </source>
</evidence>
<accession>A0A0K8W1Z8</accession>
<sequence length="375" mass="42828">MRQYNYQPYSTGTNAQRQSVYENVHNNSVHPLHQQRSHIFCFGQQQQQQRQQKLNDFPDPQQLPMPTMSPLQQFSSYSWFQQSATQQHHQQTAPLQHRKYIHLQQQQDLARTPYAMNSAAPQQHHYNTADIAMNDNTNSNVTISIPSSHQSTHATAYLSHIENNLNNNHGFNHKSNMLNKISNTNQLQQDQLQSSQTPIANNRPAQLQQQHPHHHTEQQQQQQQQRHLTHQQCTQRLQSQQPFQLQCEPQGQRVRQSGGNSSNDNNAPNNQQLFERIVIEKPQRQLSEAVTNNCSSFPVNLPSAPGNSGECNINDVNRNTDSGNKAAECRFSMDAYEIANFLANELFMQQLVSVDGIQSGVPTLTTSTLTPTTLR</sequence>
<feature type="compositionally biased region" description="Low complexity" evidence="1">
    <location>
        <begin position="218"/>
        <end position="269"/>
    </location>
</feature>